<evidence type="ECO:0000256" key="1">
    <source>
        <dbReference type="SAM" id="MobiDB-lite"/>
    </source>
</evidence>
<feature type="non-terminal residue" evidence="2">
    <location>
        <position position="1"/>
    </location>
</feature>
<organism evidence="2">
    <name type="scientific">marine sediment metagenome</name>
    <dbReference type="NCBI Taxonomy" id="412755"/>
    <lineage>
        <taxon>unclassified sequences</taxon>
        <taxon>metagenomes</taxon>
        <taxon>ecological metagenomes</taxon>
    </lineage>
</organism>
<evidence type="ECO:0000313" key="2">
    <source>
        <dbReference type="EMBL" id="KKL67872.1"/>
    </source>
</evidence>
<dbReference type="AlphaFoldDB" id="A0A0F9GXP9"/>
<feature type="region of interest" description="Disordered" evidence="1">
    <location>
        <begin position="1"/>
        <end position="25"/>
    </location>
</feature>
<gene>
    <name evidence="2" type="ORF">LCGC14_2130610</name>
</gene>
<comment type="caution">
    <text evidence="2">The sequence shown here is derived from an EMBL/GenBank/DDBJ whole genome shotgun (WGS) entry which is preliminary data.</text>
</comment>
<name>A0A0F9GXP9_9ZZZZ</name>
<sequence>LDLEKVHQTDLKQEIPTEMKGGFES</sequence>
<dbReference type="EMBL" id="LAZR01026718">
    <property type="protein sequence ID" value="KKL67872.1"/>
    <property type="molecule type" value="Genomic_DNA"/>
</dbReference>
<proteinExistence type="predicted"/>
<accession>A0A0F9GXP9</accession>
<reference evidence="2" key="1">
    <citation type="journal article" date="2015" name="Nature">
        <title>Complex archaea that bridge the gap between prokaryotes and eukaryotes.</title>
        <authorList>
            <person name="Spang A."/>
            <person name="Saw J.H."/>
            <person name="Jorgensen S.L."/>
            <person name="Zaremba-Niedzwiedzka K."/>
            <person name="Martijn J."/>
            <person name="Lind A.E."/>
            <person name="van Eijk R."/>
            <person name="Schleper C."/>
            <person name="Guy L."/>
            <person name="Ettema T.J."/>
        </authorList>
    </citation>
    <scope>NUCLEOTIDE SEQUENCE</scope>
</reference>
<protein>
    <submittedName>
        <fullName evidence="2">Uncharacterized protein</fullName>
    </submittedName>
</protein>